<gene>
    <name evidence="1" type="ORF">NUW58_g1857</name>
</gene>
<evidence type="ECO:0000313" key="1">
    <source>
        <dbReference type="EMBL" id="KAJ2993391.1"/>
    </source>
</evidence>
<name>A0ACC1PJA5_9PEZI</name>
<comment type="caution">
    <text evidence="1">The sequence shown here is derived from an EMBL/GenBank/DDBJ whole genome shotgun (WGS) entry which is preliminary data.</text>
</comment>
<accession>A0ACC1PJA5</accession>
<keyword evidence="2" id="KW-1185">Reference proteome</keyword>
<reference evidence="1" key="1">
    <citation type="submission" date="2022-10" db="EMBL/GenBank/DDBJ databases">
        <title>Genome Sequence of Xylaria curta.</title>
        <authorList>
            <person name="Buettner E."/>
        </authorList>
    </citation>
    <scope>NUCLEOTIDE SEQUENCE</scope>
    <source>
        <strain evidence="1">Babe10</strain>
    </source>
</reference>
<dbReference type="EMBL" id="JAPDGR010000218">
    <property type="protein sequence ID" value="KAJ2993391.1"/>
    <property type="molecule type" value="Genomic_DNA"/>
</dbReference>
<sequence length="229" mass="25677">MLFAKTAILLEWIRVFVPKRQRNSFFWICSSIIGANFIKVIWKLNLTRKRKIGVSIIFSVGVLACIAGTGRVYAVVTLNYNGDATYGSSAVFLWASTEATFVLLAFCIPGVPKAFTGAKESIYKLAGSFKSWSKSTLTLSKDDTRLGNEQTWQGSPNEGSHSTVCNHTDKRSEIPLTNLEFSSTKSLTDVPDQGRILRTTEFWLEESTGQQDTQDDPSVRQHPWMRHDE</sequence>
<dbReference type="Proteomes" id="UP001143856">
    <property type="component" value="Unassembled WGS sequence"/>
</dbReference>
<evidence type="ECO:0000313" key="2">
    <source>
        <dbReference type="Proteomes" id="UP001143856"/>
    </source>
</evidence>
<organism evidence="1 2">
    <name type="scientific">Xylaria curta</name>
    <dbReference type="NCBI Taxonomy" id="42375"/>
    <lineage>
        <taxon>Eukaryota</taxon>
        <taxon>Fungi</taxon>
        <taxon>Dikarya</taxon>
        <taxon>Ascomycota</taxon>
        <taxon>Pezizomycotina</taxon>
        <taxon>Sordariomycetes</taxon>
        <taxon>Xylariomycetidae</taxon>
        <taxon>Xylariales</taxon>
        <taxon>Xylariaceae</taxon>
        <taxon>Xylaria</taxon>
    </lineage>
</organism>
<protein>
    <submittedName>
        <fullName evidence="1">Uncharacterized protein</fullName>
    </submittedName>
</protein>
<proteinExistence type="predicted"/>